<comment type="cofactor">
    <cofactor evidence="1">
        <name>[4Fe-4S] cluster</name>
        <dbReference type="ChEBI" id="CHEBI:49883"/>
    </cofactor>
</comment>
<dbReference type="InterPro" id="IPR016435">
    <property type="entry name" value="DPH1/DPH2"/>
</dbReference>
<reference evidence="8 9" key="1">
    <citation type="journal article" date="2020" name="J. Phycol.">
        <title>Comparative genome analysis reveals Cyanidiococcus gen. nov., a new extremophilic red algal genus sister to Cyanidioschyzon (Cyanidioschyzonaceae, Rhodophyta).</title>
        <authorList>
            <person name="Liu S.-L."/>
            <person name="Chiang Y.-R."/>
            <person name="Yoon H.S."/>
            <person name="Fu H.-Y."/>
        </authorList>
    </citation>
    <scope>NUCLEOTIDE SEQUENCE [LARGE SCALE GENOMIC DNA]</scope>
    <source>
        <strain evidence="8 9">THAL066</strain>
    </source>
</reference>
<evidence type="ECO:0000313" key="8">
    <source>
        <dbReference type="EMBL" id="KAF6003021.1"/>
    </source>
</evidence>
<evidence type="ECO:0000256" key="1">
    <source>
        <dbReference type="ARBA" id="ARBA00001966"/>
    </source>
</evidence>
<accession>A0A7J7IL37</accession>
<dbReference type="Proteomes" id="UP000530660">
    <property type="component" value="Unassembled WGS sequence"/>
</dbReference>
<dbReference type="PANTHER" id="PTHR10762">
    <property type="entry name" value="DIPHTHAMIDE BIOSYNTHESIS PROTEIN"/>
    <property type="match status" value="1"/>
</dbReference>
<dbReference type="GO" id="GO:0046872">
    <property type="term" value="F:metal ion binding"/>
    <property type="evidence" value="ECO:0007669"/>
    <property type="project" value="UniProtKB-KW"/>
</dbReference>
<keyword evidence="9" id="KW-1185">Reference proteome</keyword>
<feature type="compositionally biased region" description="Basic and acidic residues" evidence="7">
    <location>
        <begin position="369"/>
        <end position="379"/>
    </location>
</feature>
<dbReference type="PANTHER" id="PTHR10762:SF2">
    <property type="entry name" value="2-(3-AMINO-3-CARBOXYPROPYL)HISTIDINE SYNTHASE SUBUNIT 2"/>
    <property type="match status" value="1"/>
</dbReference>
<dbReference type="Gene3D" id="3.40.50.11860">
    <property type="entry name" value="Diphthamide synthesis DPH1/DPH2 domain 3"/>
    <property type="match status" value="1"/>
</dbReference>
<keyword evidence="4" id="KW-0479">Metal-binding</keyword>
<keyword evidence="6" id="KW-0411">Iron-sulfur</keyword>
<evidence type="ECO:0000256" key="6">
    <source>
        <dbReference type="ARBA" id="ARBA00023014"/>
    </source>
</evidence>
<comment type="similarity">
    <text evidence="3">Belongs to the DPH1/DPH2 family. DPH2 subfamily.</text>
</comment>
<dbReference type="InterPro" id="IPR042265">
    <property type="entry name" value="DPH1/DPH2_3"/>
</dbReference>
<name>A0A7J7IL37_9RHOD</name>
<dbReference type="OrthoDB" id="449241at2759"/>
<evidence type="ECO:0000256" key="5">
    <source>
        <dbReference type="ARBA" id="ARBA00023004"/>
    </source>
</evidence>
<evidence type="ECO:0000313" key="9">
    <source>
        <dbReference type="Proteomes" id="UP000530660"/>
    </source>
</evidence>
<feature type="region of interest" description="Disordered" evidence="7">
    <location>
        <begin position="355"/>
        <end position="379"/>
    </location>
</feature>
<dbReference type="GO" id="GO:0017183">
    <property type="term" value="P:protein histidyl modification to diphthamide"/>
    <property type="evidence" value="ECO:0007669"/>
    <property type="project" value="InterPro"/>
</dbReference>
<dbReference type="GO" id="GO:0051536">
    <property type="term" value="F:iron-sulfur cluster binding"/>
    <property type="evidence" value="ECO:0007669"/>
    <property type="project" value="UniProtKB-KW"/>
</dbReference>
<evidence type="ECO:0000256" key="2">
    <source>
        <dbReference type="ARBA" id="ARBA00005156"/>
    </source>
</evidence>
<organism evidence="8 9">
    <name type="scientific">Cyanidiococcus yangmingshanensis</name>
    <dbReference type="NCBI Taxonomy" id="2690220"/>
    <lineage>
        <taxon>Eukaryota</taxon>
        <taxon>Rhodophyta</taxon>
        <taxon>Bangiophyceae</taxon>
        <taxon>Cyanidiales</taxon>
        <taxon>Cyanidiaceae</taxon>
        <taxon>Cyanidiococcus</taxon>
    </lineage>
</organism>
<dbReference type="AlphaFoldDB" id="A0A7J7IL37"/>
<feature type="compositionally biased region" description="Polar residues" evidence="7">
    <location>
        <begin position="355"/>
        <end position="364"/>
    </location>
</feature>
<comment type="pathway">
    <text evidence="2">Protein modification; peptidyl-diphthamide biosynthesis.</text>
</comment>
<dbReference type="Pfam" id="PF01866">
    <property type="entry name" value="Diphthamide_syn"/>
    <property type="match status" value="1"/>
</dbReference>
<dbReference type="NCBIfam" id="TIGR00322">
    <property type="entry name" value="diphth2_R"/>
    <property type="match status" value="1"/>
</dbReference>
<proteinExistence type="inferred from homology"/>
<dbReference type="SFLD" id="SFLDS00032">
    <property type="entry name" value="Radical_SAM_3-amino-3-carboxyp"/>
    <property type="match status" value="1"/>
</dbReference>
<dbReference type="EMBL" id="VWRR01000008">
    <property type="protein sequence ID" value="KAF6003021.1"/>
    <property type="molecule type" value="Genomic_DNA"/>
</dbReference>
<sequence length="379" mass="42342">MRTQKPSLGSLYDFVPKSGDVWYVDSTPNCLTWVRDSCGTYKSSSGKLTTKDDQEIELYLSLDQTGPMQVEEVSGLRAASDAMLCFQASMICRRVQSALPVVYVNQNLEIVPPDLVLDQEWEGNGPSERFLRRRLSLLSRLRDEARIFGLVTINLSLPHCLEAVAQVRQLLQTTKRNVYSFHMTSITPVKLANFAEIDAFVLFSDSKYFMELESKQTEFWKPILTPYEVCLMSSVEDEVELASKCINPALYTFDLQVVATWQLPTPTETKLSNRVERPETEVAPSTVASFAETAVLPANQAYGYDFAGGRLQQRSWRGLDASEGTPPPHRAVTGRTGRAGAYTDELDRLRGQLMKQNNGASSPSIPLELDIKDDGETTS</sequence>
<comment type="caution">
    <text evidence="8">The sequence shown here is derived from an EMBL/GenBank/DDBJ whole genome shotgun (WGS) entry which is preliminary data.</text>
</comment>
<evidence type="ECO:0000256" key="3">
    <source>
        <dbReference type="ARBA" id="ARBA00006179"/>
    </source>
</evidence>
<evidence type="ECO:0000256" key="7">
    <source>
        <dbReference type="SAM" id="MobiDB-lite"/>
    </source>
</evidence>
<gene>
    <name evidence="8" type="ORF">F1559_002718</name>
</gene>
<dbReference type="FunFam" id="3.40.50.11860:FF:000001">
    <property type="entry name" value="2-(3-amino-3-carboxypropyl)histidine synthase subunit 2"/>
    <property type="match status" value="1"/>
</dbReference>
<keyword evidence="5" id="KW-0408">Iron</keyword>
<evidence type="ECO:0000256" key="4">
    <source>
        <dbReference type="ARBA" id="ARBA00022723"/>
    </source>
</evidence>
<dbReference type="GO" id="GO:0090560">
    <property type="term" value="F:2-(3-amino-3-carboxypropyl)histidine synthase activity"/>
    <property type="evidence" value="ECO:0007669"/>
    <property type="project" value="InterPro"/>
</dbReference>
<protein>
    <submittedName>
        <fullName evidence="8">Uncharacterized protein</fullName>
    </submittedName>
</protein>